<dbReference type="InterPro" id="IPR004142">
    <property type="entry name" value="NDRG"/>
</dbReference>
<gene>
    <name evidence="2" type="ORF">LSAT_V11C700357580</name>
</gene>
<reference evidence="2 3" key="1">
    <citation type="journal article" date="2017" name="Nat. Commun.">
        <title>Genome assembly with in vitro proximity ligation data and whole-genome triplication in lettuce.</title>
        <authorList>
            <person name="Reyes-Chin-Wo S."/>
            <person name="Wang Z."/>
            <person name="Yang X."/>
            <person name="Kozik A."/>
            <person name="Arikit S."/>
            <person name="Song C."/>
            <person name="Xia L."/>
            <person name="Froenicke L."/>
            <person name="Lavelle D.O."/>
            <person name="Truco M.J."/>
            <person name="Xia R."/>
            <person name="Zhu S."/>
            <person name="Xu C."/>
            <person name="Xu H."/>
            <person name="Xu X."/>
            <person name="Cox K."/>
            <person name="Korf I."/>
            <person name="Meyers B.C."/>
            <person name="Michelmore R.W."/>
        </authorList>
    </citation>
    <scope>NUCLEOTIDE SEQUENCE [LARGE SCALE GENOMIC DNA]</scope>
    <source>
        <strain evidence="3">cv. Salinas</strain>
        <tissue evidence="2">Seedlings</tissue>
    </source>
</reference>
<sequence>MPVLGIQKLLDLQNRQPSNRDPLYQNSSCFQALFFCQHSASLLLQNFCIYHITPPGHELGAATICMDDPVPSVEDLSDQILVVLNHFR</sequence>
<protein>
    <submittedName>
        <fullName evidence="2">Uncharacterized protein</fullName>
    </submittedName>
</protein>
<dbReference type="InterPro" id="IPR029058">
    <property type="entry name" value="AB_hydrolase_fold"/>
</dbReference>
<organism evidence="2 3">
    <name type="scientific">Lactuca sativa</name>
    <name type="common">Garden lettuce</name>
    <dbReference type="NCBI Taxonomy" id="4236"/>
    <lineage>
        <taxon>Eukaryota</taxon>
        <taxon>Viridiplantae</taxon>
        <taxon>Streptophyta</taxon>
        <taxon>Embryophyta</taxon>
        <taxon>Tracheophyta</taxon>
        <taxon>Spermatophyta</taxon>
        <taxon>Magnoliopsida</taxon>
        <taxon>eudicotyledons</taxon>
        <taxon>Gunneridae</taxon>
        <taxon>Pentapetalae</taxon>
        <taxon>asterids</taxon>
        <taxon>campanulids</taxon>
        <taxon>Asterales</taxon>
        <taxon>Asteraceae</taxon>
        <taxon>Cichorioideae</taxon>
        <taxon>Cichorieae</taxon>
        <taxon>Lactucinae</taxon>
        <taxon>Lactuca</taxon>
    </lineage>
</organism>
<comment type="similarity">
    <text evidence="1">Belongs to the NDRG family.</text>
</comment>
<dbReference type="EMBL" id="NBSK02000007">
    <property type="protein sequence ID" value="KAJ0194675.1"/>
    <property type="molecule type" value="Genomic_DNA"/>
</dbReference>
<dbReference type="AlphaFoldDB" id="A0A9R1UVK1"/>
<dbReference type="Pfam" id="PF03096">
    <property type="entry name" value="Ndr"/>
    <property type="match status" value="1"/>
</dbReference>
<name>A0A9R1UVK1_LACSA</name>
<proteinExistence type="inferred from homology"/>
<comment type="caution">
    <text evidence="2">The sequence shown here is derived from an EMBL/GenBank/DDBJ whole genome shotgun (WGS) entry which is preliminary data.</text>
</comment>
<evidence type="ECO:0000313" key="3">
    <source>
        <dbReference type="Proteomes" id="UP000235145"/>
    </source>
</evidence>
<dbReference type="Proteomes" id="UP000235145">
    <property type="component" value="Unassembled WGS sequence"/>
</dbReference>
<evidence type="ECO:0000313" key="2">
    <source>
        <dbReference type="EMBL" id="KAJ0194675.1"/>
    </source>
</evidence>
<keyword evidence="3" id="KW-1185">Reference proteome</keyword>
<accession>A0A9R1UVK1</accession>
<dbReference type="Gene3D" id="3.40.50.1820">
    <property type="entry name" value="alpha/beta hydrolase"/>
    <property type="match status" value="1"/>
</dbReference>
<dbReference type="PANTHER" id="PTHR11034">
    <property type="entry name" value="N-MYC DOWNSTREAM REGULATED"/>
    <property type="match status" value="1"/>
</dbReference>
<evidence type="ECO:0000256" key="1">
    <source>
        <dbReference type="ARBA" id="ARBA00005598"/>
    </source>
</evidence>